<accession>A0A3B1BJ99</accession>
<evidence type="ECO:0000256" key="1">
    <source>
        <dbReference type="ARBA" id="ARBA00022723"/>
    </source>
</evidence>
<comment type="similarity">
    <text evidence="4">Belongs to the cyclic nucleotide phosphodiesterase class-III family.</text>
</comment>
<protein>
    <submittedName>
        <fullName evidence="6">3',5'-cyclic-nucleotide phosphodiesterase</fullName>
        <ecNumber evidence="6">3.1.4.17</ecNumber>
    </submittedName>
</protein>
<dbReference type="InterPro" id="IPR029052">
    <property type="entry name" value="Metallo-depent_PP-like"/>
</dbReference>
<evidence type="ECO:0000259" key="5">
    <source>
        <dbReference type="Pfam" id="PF00149"/>
    </source>
</evidence>
<dbReference type="PANTHER" id="PTHR42988">
    <property type="entry name" value="PHOSPHOHYDROLASE"/>
    <property type="match status" value="1"/>
</dbReference>
<dbReference type="InterPro" id="IPR050884">
    <property type="entry name" value="CNP_phosphodiesterase-III"/>
</dbReference>
<dbReference type="AlphaFoldDB" id="A0A3B1BJ99"/>
<evidence type="ECO:0000256" key="2">
    <source>
        <dbReference type="ARBA" id="ARBA00022801"/>
    </source>
</evidence>
<sequence>MTKPNCNLVSTTIKELADLPSGSLKVLQLSDPHLFADQDGRLLGMRTLKSFIKVLNHATKTLGQMDLVVVTGDLVHDATAIGYSRLGEHLATLGIPVYCLPGNHDDTALIASTFSDNPSGSKISIQHNNWSIILLDSQLPGSESGHISSSQLAKLAANLQAHPNHHTMICLHHQAIPIGSTWLDTMTVDNADDFFAIVDQHPQVKAISWGHVHQDFEAVRNGVKLFGTPSTCFQFTPKKETFGIDKIPPGCRWLALLPDGQITTGLVRIKKIPTSIDLSGSGY</sequence>
<dbReference type="Gene3D" id="3.60.21.10">
    <property type="match status" value="1"/>
</dbReference>
<dbReference type="SUPFAM" id="SSF56300">
    <property type="entry name" value="Metallo-dependent phosphatases"/>
    <property type="match status" value="1"/>
</dbReference>
<dbReference type="EMBL" id="UOFX01000076">
    <property type="protein sequence ID" value="VAX10650.1"/>
    <property type="molecule type" value="Genomic_DNA"/>
</dbReference>
<dbReference type="PANTHER" id="PTHR42988:SF2">
    <property type="entry name" value="CYCLIC NUCLEOTIDE PHOSPHODIESTERASE CBUA0032-RELATED"/>
    <property type="match status" value="1"/>
</dbReference>
<name>A0A3B1BJ99_9ZZZZ</name>
<dbReference type="EC" id="3.1.4.17" evidence="6"/>
<keyword evidence="2 6" id="KW-0378">Hydrolase</keyword>
<dbReference type="NCBIfam" id="NF008359">
    <property type="entry name" value="PRK11148.1"/>
    <property type="match status" value="1"/>
</dbReference>
<proteinExistence type="inferred from homology"/>
<keyword evidence="3" id="KW-0408">Iron</keyword>
<evidence type="ECO:0000313" key="6">
    <source>
        <dbReference type="EMBL" id="VAX10650.1"/>
    </source>
</evidence>
<keyword evidence="1" id="KW-0479">Metal-binding</keyword>
<dbReference type="InterPro" id="IPR026575">
    <property type="entry name" value="GpdQ/CpdA-like"/>
</dbReference>
<dbReference type="Pfam" id="PF00149">
    <property type="entry name" value="Metallophos"/>
    <property type="match status" value="1"/>
</dbReference>
<gene>
    <name evidence="6" type="ORF">MNBD_GAMMA26-2397</name>
</gene>
<evidence type="ECO:0000256" key="3">
    <source>
        <dbReference type="ARBA" id="ARBA00023004"/>
    </source>
</evidence>
<dbReference type="GO" id="GO:0046872">
    <property type="term" value="F:metal ion binding"/>
    <property type="evidence" value="ECO:0007669"/>
    <property type="project" value="UniProtKB-KW"/>
</dbReference>
<organism evidence="6">
    <name type="scientific">hydrothermal vent metagenome</name>
    <dbReference type="NCBI Taxonomy" id="652676"/>
    <lineage>
        <taxon>unclassified sequences</taxon>
        <taxon>metagenomes</taxon>
        <taxon>ecological metagenomes</taxon>
    </lineage>
</organism>
<dbReference type="InterPro" id="IPR004843">
    <property type="entry name" value="Calcineurin-like_PHP"/>
</dbReference>
<evidence type="ECO:0000256" key="4">
    <source>
        <dbReference type="ARBA" id="ARBA00025742"/>
    </source>
</evidence>
<feature type="domain" description="Calcineurin-like phosphoesterase" evidence="5">
    <location>
        <begin position="24"/>
        <end position="214"/>
    </location>
</feature>
<dbReference type="CDD" id="cd07402">
    <property type="entry name" value="MPP_GpdQ"/>
    <property type="match status" value="1"/>
</dbReference>
<dbReference type="GO" id="GO:0004114">
    <property type="term" value="F:3',5'-cyclic-nucleotide phosphodiesterase activity"/>
    <property type="evidence" value="ECO:0007669"/>
    <property type="project" value="UniProtKB-EC"/>
</dbReference>
<reference evidence="6" key="1">
    <citation type="submission" date="2018-06" db="EMBL/GenBank/DDBJ databases">
        <authorList>
            <person name="Zhirakovskaya E."/>
        </authorList>
    </citation>
    <scope>NUCLEOTIDE SEQUENCE</scope>
</reference>